<dbReference type="AlphaFoldDB" id="A0A1Z5RGJ6"/>
<dbReference type="InParanoid" id="A0A1Z5RGJ6"/>
<name>A0A1Z5RGJ6_SORBI</name>
<sequence length="81" mass="9474">MRNHSGLLLEWKHSHLFSIHAETQQTVVYGYQREIKASVISPKASCCYYYLLATGISKQDALKWYHFRKAFETNRIFCSGD</sequence>
<dbReference type="Gramene" id="OQU82882">
    <property type="protein sequence ID" value="OQU82882"/>
    <property type="gene ID" value="SORBI_3005G036350"/>
</dbReference>
<reference evidence="2" key="2">
    <citation type="journal article" date="2018" name="Plant J.">
        <title>The Sorghum bicolor reference genome: improved assembly, gene annotations, a transcriptome atlas, and signatures of genome organization.</title>
        <authorList>
            <person name="McCormick R.F."/>
            <person name="Truong S.K."/>
            <person name="Sreedasyam A."/>
            <person name="Jenkins J."/>
            <person name="Shu S."/>
            <person name="Sims D."/>
            <person name="Kennedy M."/>
            <person name="Amirebrahimi M."/>
            <person name="Weers B.D."/>
            <person name="McKinley B."/>
            <person name="Mattison A."/>
            <person name="Morishige D.T."/>
            <person name="Grimwood J."/>
            <person name="Schmutz J."/>
            <person name="Mullet J.E."/>
        </authorList>
    </citation>
    <scope>NUCLEOTIDE SEQUENCE [LARGE SCALE GENOMIC DNA]</scope>
    <source>
        <strain evidence="2">cv. BTx623</strain>
    </source>
</reference>
<dbReference type="Proteomes" id="UP000000768">
    <property type="component" value="Chromosome 5"/>
</dbReference>
<reference evidence="1 2" key="1">
    <citation type="journal article" date="2009" name="Nature">
        <title>The Sorghum bicolor genome and the diversification of grasses.</title>
        <authorList>
            <person name="Paterson A.H."/>
            <person name="Bowers J.E."/>
            <person name="Bruggmann R."/>
            <person name="Dubchak I."/>
            <person name="Grimwood J."/>
            <person name="Gundlach H."/>
            <person name="Haberer G."/>
            <person name="Hellsten U."/>
            <person name="Mitros T."/>
            <person name="Poliakov A."/>
            <person name="Schmutz J."/>
            <person name="Spannagl M."/>
            <person name="Tang H."/>
            <person name="Wang X."/>
            <person name="Wicker T."/>
            <person name="Bharti A.K."/>
            <person name="Chapman J."/>
            <person name="Feltus F.A."/>
            <person name="Gowik U."/>
            <person name="Grigoriev I.V."/>
            <person name="Lyons E."/>
            <person name="Maher C.A."/>
            <person name="Martis M."/>
            <person name="Narechania A."/>
            <person name="Otillar R.P."/>
            <person name="Penning B.W."/>
            <person name="Salamov A.A."/>
            <person name="Wang Y."/>
            <person name="Zhang L."/>
            <person name="Carpita N.C."/>
            <person name="Freeling M."/>
            <person name="Gingle A.R."/>
            <person name="Hash C.T."/>
            <person name="Keller B."/>
            <person name="Klein P."/>
            <person name="Kresovich S."/>
            <person name="McCann M.C."/>
            <person name="Ming R."/>
            <person name="Peterson D.G."/>
            <person name="Mehboob-ur-Rahman"/>
            <person name="Ware D."/>
            <person name="Westhoff P."/>
            <person name="Mayer K.F."/>
            <person name="Messing J."/>
            <person name="Rokhsar D.S."/>
        </authorList>
    </citation>
    <scope>NUCLEOTIDE SEQUENCE [LARGE SCALE GENOMIC DNA]</scope>
    <source>
        <strain evidence="2">cv. BTx623</strain>
    </source>
</reference>
<proteinExistence type="predicted"/>
<organism evidence="1 2">
    <name type="scientific">Sorghum bicolor</name>
    <name type="common">Sorghum</name>
    <name type="synonym">Sorghum vulgare</name>
    <dbReference type="NCBI Taxonomy" id="4558"/>
    <lineage>
        <taxon>Eukaryota</taxon>
        <taxon>Viridiplantae</taxon>
        <taxon>Streptophyta</taxon>
        <taxon>Embryophyta</taxon>
        <taxon>Tracheophyta</taxon>
        <taxon>Spermatophyta</taxon>
        <taxon>Magnoliopsida</taxon>
        <taxon>Liliopsida</taxon>
        <taxon>Poales</taxon>
        <taxon>Poaceae</taxon>
        <taxon>PACMAD clade</taxon>
        <taxon>Panicoideae</taxon>
        <taxon>Andropogonodae</taxon>
        <taxon>Andropogoneae</taxon>
        <taxon>Sorghinae</taxon>
        <taxon>Sorghum</taxon>
    </lineage>
</organism>
<keyword evidence="2" id="KW-1185">Reference proteome</keyword>
<gene>
    <name evidence="1" type="ORF">SORBI_3005G036350</name>
</gene>
<evidence type="ECO:0000313" key="1">
    <source>
        <dbReference type="EMBL" id="OQU82882.1"/>
    </source>
</evidence>
<accession>A0A1Z5RGJ6</accession>
<dbReference type="EMBL" id="CM000764">
    <property type="protein sequence ID" value="OQU82882.1"/>
    <property type="molecule type" value="Genomic_DNA"/>
</dbReference>
<evidence type="ECO:0000313" key="2">
    <source>
        <dbReference type="Proteomes" id="UP000000768"/>
    </source>
</evidence>
<protein>
    <submittedName>
        <fullName evidence="1">Uncharacterized protein</fullName>
    </submittedName>
</protein>